<organism evidence="2 3">
    <name type="scientific">Undibacterium pigrum</name>
    <dbReference type="NCBI Taxonomy" id="401470"/>
    <lineage>
        <taxon>Bacteria</taxon>
        <taxon>Pseudomonadati</taxon>
        <taxon>Pseudomonadota</taxon>
        <taxon>Betaproteobacteria</taxon>
        <taxon>Burkholderiales</taxon>
        <taxon>Oxalobacteraceae</taxon>
        <taxon>Undibacterium</taxon>
    </lineage>
</organism>
<evidence type="ECO:0000256" key="1">
    <source>
        <dbReference type="SAM" id="SignalP"/>
    </source>
</evidence>
<sequence length="545" mass="60809">MKIQFKLQHALSASLLILLTACGSQSQQHADDNGRQGKTLTQAAVAPEQLLNRLTWGSNPSSLQALQAVGPDRYLDQQLRARNAVLPPAIQSQIDAMSISRQPLPDLMRELEARRLASEQQKGTDDTLRKEYQQELTRLAREASTRALLRDVYSPNQLQEQMSWFWMNHFNIHNGKANVRAMLGDFEEQAIRPHALGNFRDLLRATVMHPAMLRYLDNEHNAANRINENYARELMELHTMGVNGGYSQKDVQELARVLTGVGINLNKDAPRMKPELEKIYVKQGLFEFNPQRHDFGEKQVLGKTIKGRGMAELDEVLVLLSRQPATASFVSQKLATFFVSDTPSKDLIDKMAQRFLQTDGDIAATLRTMFNSQEFIASLGKKFKDPLHYMLASVRLAYDGNTIVNTGPMLNWLNMMGQQLNGRQTPDGYALNESSWASSGQMTVRFDIARSIAGGNPALFRVENQVAVQAAPAMQGMQPASVVQAGPATVPAAQEKPPQPALAASAYVKSWSTKFSPATQTALNQTRTAQEWNTMFLASPEMMRR</sequence>
<dbReference type="PROSITE" id="PS51257">
    <property type="entry name" value="PROKAR_LIPOPROTEIN"/>
    <property type="match status" value="1"/>
</dbReference>
<protein>
    <submittedName>
        <fullName evidence="2">Uncharacterized protein (DUF1800 family)</fullName>
    </submittedName>
</protein>
<dbReference type="InterPro" id="IPR014917">
    <property type="entry name" value="DUF1800"/>
</dbReference>
<dbReference type="Proteomes" id="UP000247792">
    <property type="component" value="Unassembled WGS sequence"/>
</dbReference>
<dbReference type="OrthoDB" id="9772295at2"/>
<comment type="caution">
    <text evidence="2">The sequence shown here is derived from an EMBL/GenBank/DDBJ whole genome shotgun (WGS) entry which is preliminary data.</text>
</comment>
<evidence type="ECO:0000313" key="3">
    <source>
        <dbReference type="Proteomes" id="UP000247792"/>
    </source>
</evidence>
<feature type="signal peptide" evidence="1">
    <location>
        <begin position="1"/>
        <end position="30"/>
    </location>
</feature>
<dbReference type="RefSeq" id="WP_110254752.1">
    <property type="nucleotide sequence ID" value="NZ_QJKB01000002.1"/>
</dbReference>
<reference evidence="2 3" key="1">
    <citation type="submission" date="2018-05" db="EMBL/GenBank/DDBJ databases">
        <title>Genomic Encyclopedia of Type Strains, Phase IV (KMG-IV): sequencing the most valuable type-strain genomes for metagenomic binning, comparative biology and taxonomic classification.</title>
        <authorList>
            <person name="Goeker M."/>
        </authorList>
    </citation>
    <scope>NUCLEOTIDE SEQUENCE [LARGE SCALE GENOMIC DNA]</scope>
    <source>
        <strain evidence="2 3">DSM 19792</strain>
    </source>
</reference>
<keyword evidence="1" id="KW-0732">Signal</keyword>
<dbReference type="Pfam" id="PF08811">
    <property type="entry name" value="DUF1800"/>
    <property type="match status" value="1"/>
</dbReference>
<proteinExistence type="predicted"/>
<accession>A0A318JCI0</accession>
<name>A0A318JCI0_9BURK</name>
<dbReference type="AlphaFoldDB" id="A0A318JCI0"/>
<keyword evidence="3" id="KW-1185">Reference proteome</keyword>
<evidence type="ECO:0000313" key="2">
    <source>
        <dbReference type="EMBL" id="PXX45306.1"/>
    </source>
</evidence>
<gene>
    <name evidence="2" type="ORF">DFR42_102534</name>
</gene>
<feature type="chain" id="PRO_5016256188" evidence="1">
    <location>
        <begin position="31"/>
        <end position="545"/>
    </location>
</feature>
<dbReference type="EMBL" id="QJKB01000002">
    <property type="protein sequence ID" value="PXX45306.1"/>
    <property type="molecule type" value="Genomic_DNA"/>
</dbReference>